<keyword evidence="2" id="KW-1185">Reference proteome</keyword>
<accession>A0ABS4YE65</accession>
<dbReference type="EMBL" id="JAGIOH010000002">
    <property type="protein sequence ID" value="MBP2407046.1"/>
    <property type="molecule type" value="Genomic_DNA"/>
</dbReference>
<protein>
    <submittedName>
        <fullName evidence="1">Uncharacterized protein</fullName>
    </submittedName>
</protein>
<comment type="caution">
    <text evidence="1">The sequence shown here is derived from an EMBL/GenBank/DDBJ whole genome shotgun (WGS) entry which is preliminary data.</text>
</comment>
<gene>
    <name evidence="1" type="ORF">JO379_006612</name>
</gene>
<dbReference type="GeneID" id="91573350"/>
<reference evidence="1 2" key="1">
    <citation type="submission" date="2021-03" db="EMBL/GenBank/DDBJ databases">
        <title>Sequencing the genomes of 1000 actinobacteria strains.</title>
        <authorList>
            <person name="Klenk H.-P."/>
        </authorList>
    </citation>
    <scope>NUCLEOTIDE SEQUENCE [LARGE SCALE GENOMIC DNA]</scope>
    <source>
        <strain evidence="1 2">DSM 41480</strain>
    </source>
</reference>
<evidence type="ECO:0000313" key="2">
    <source>
        <dbReference type="Proteomes" id="UP001519291"/>
    </source>
</evidence>
<sequence length="79" mass="9002">MLSDKGRVQVRRLRVLQQDGAARLRHTISALLKWLFAVAPDQKPVDPSDFLAARRRSLRAPLCPAKTLAVPWRTWRSAN</sequence>
<proteinExistence type="predicted"/>
<dbReference type="RefSeq" id="WP_209519073.1">
    <property type="nucleotide sequence ID" value="NZ_JAGIOH010000002.1"/>
</dbReference>
<organism evidence="1 2">
    <name type="scientific">Streptomyces syringium</name>
    <dbReference type="NCBI Taxonomy" id="76729"/>
    <lineage>
        <taxon>Bacteria</taxon>
        <taxon>Bacillati</taxon>
        <taxon>Actinomycetota</taxon>
        <taxon>Actinomycetes</taxon>
        <taxon>Kitasatosporales</taxon>
        <taxon>Streptomycetaceae</taxon>
        <taxon>Streptomyces</taxon>
    </lineage>
</organism>
<name>A0ABS4YE65_9ACTN</name>
<dbReference type="Proteomes" id="UP001519291">
    <property type="component" value="Unassembled WGS sequence"/>
</dbReference>
<evidence type="ECO:0000313" key="1">
    <source>
        <dbReference type="EMBL" id="MBP2407046.1"/>
    </source>
</evidence>